<dbReference type="CDD" id="cd11599">
    <property type="entry name" value="HDAC_classII_2"/>
    <property type="match status" value="1"/>
</dbReference>
<accession>A0A058ZL85</accession>
<evidence type="ECO:0000313" key="3">
    <source>
        <dbReference type="EMBL" id="KCV82379.1"/>
    </source>
</evidence>
<gene>
    <name evidence="3" type="ORF">ATO10_08312</name>
</gene>
<dbReference type="Proteomes" id="UP000024836">
    <property type="component" value="Unassembled WGS sequence"/>
</dbReference>
<dbReference type="Gene3D" id="3.40.800.20">
    <property type="entry name" value="Histone deacetylase domain"/>
    <property type="match status" value="1"/>
</dbReference>
<dbReference type="AlphaFoldDB" id="A0A058ZL85"/>
<feature type="domain" description="Histone deacetylase" evidence="2">
    <location>
        <begin position="20"/>
        <end position="306"/>
    </location>
</feature>
<dbReference type="SUPFAM" id="SSF52768">
    <property type="entry name" value="Arginase/deacetylase"/>
    <property type="match status" value="1"/>
</dbReference>
<dbReference type="GO" id="GO:0004407">
    <property type="term" value="F:histone deacetylase activity"/>
    <property type="evidence" value="ECO:0007669"/>
    <property type="project" value="TreeGrafter"/>
</dbReference>
<dbReference type="GO" id="GO:0040029">
    <property type="term" value="P:epigenetic regulation of gene expression"/>
    <property type="evidence" value="ECO:0007669"/>
    <property type="project" value="TreeGrafter"/>
</dbReference>
<dbReference type="Pfam" id="PF00850">
    <property type="entry name" value="Hist_deacetyl"/>
    <property type="match status" value="1"/>
</dbReference>
<dbReference type="RefSeq" id="WP_035250291.1">
    <property type="nucleotide sequence ID" value="NZ_AQQY01000004.1"/>
</dbReference>
<dbReference type="InterPro" id="IPR037138">
    <property type="entry name" value="His_deacetylse_dom_sf"/>
</dbReference>
<sequence>MTTAYFSHPDCLNHVTPPGHPEQVARLEAIAQRLAMPQFADLLRLDAPLAEEAEIARCHPPQYADAIKAAVPESGYVSLDADTHMSPGSYAAALRAVGGNLKAVNMVLSGQAQNAFVGCRPPGHHAEQAKPMGFCLFGNVAIAAKYALDHHGLERVAVVDFDVHHGNGTQALLWDEPRVRFVSTHQSPLWPGTGERAERGAHGNVMNLPLAPHSGGADLRRAMEQYALPMLDEFAPELVLVSAGFDAHMADPLAQLNWTTDDFTWVTRILCDLADDHAGGRLVSTLEGGYDLEALAASVAAHVQVLMERGS</sequence>
<evidence type="ECO:0000256" key="1">
    <source>
        <dbReference type="ARBA" id="ARBA00005947"/>
    </source>
</evidence>
<dbReference type="eggNOG" id="COG0123">
    <property type="taxonomic scope" value="Bacteria"/>
</dbReference>
<dbReference type="InterPro" id="IPR023801">
    <property type="entry name" value="His_deacetylse_dom"/>
</dbReference>
<dbReference type="OrthoDB" id="9808367at2"/>
<proteinExistence type="inferred from homology"/>
<dbReference type="PANTHER" id="PTHR10625:SF10">
    <property type="entry name" value="HISTONE DEACETYLASE HDAC1"/>
    <property type="match status" value="1"/>
</dbReference>
<evidence type="ECO:0000313" key="4">
    <source>
        <dbReference type="Proteomes" id="UP000024836"/>
    </source>
</evidence>
<dbReference type="InterPro" id="IPR023696">
    <property type="entry name" value="Ureohydrolase_dom_sf"/>
</dbReference>
<comment type="caution">
    <text evidence="3">The sequence shown here is derived from an EMBL/GenBank/DDBJ whole genome shotgun (WGS) entry which is preliminary data.</text>
</comment>
<dbReference type="InterPro" id="IPR000286">
    <property type="entry name" value="HDACs"/>
</dbReference>
<name>A0A058ZL85_9RHOB</name>
<dbReference type="PATRIC" id="fig|1461693.3.peg.1689"/>
<comment type="similarity">
    <text evidence="1">Belongs to the histone deacetylase family.</text>
</comment>
<evidence type="ECO:0000259" key="2">
    <source>
        <dbReference type="Pfam" id="PF00850"/>
    </source>
</evidence>
<dbReference type="STRING" id="1461693.ATO10_08312"/>
<dbReference type="PRINTS" id="PR01270">
    <property type="entry name" value="HDASUPER"/>
</dbReference>
<dbReference type="EMBL" id="AQQY01000004">
    <property type="protein sequence ID" value="KCV82379.1"/>
    <property type="molecule type" value="Genomic_DNA"/>
</dbReference>
<keyword evidence="4" id="KW-1185">Reference proteome</keyword>
<organism evidence="3 4">
    <name type="scientific">Actibacterium atlanticum</name>
    <dbReference type="NCBI Taxonomy" id="1461693"/>
    <lineage>
        <taxon>Bacteria</taxon>
        <taxon>Pseudomonadati</taxon>
        <taxon>Pseudomonadota</taxon>
        <taxon>Alphaproteobacteria</taxon>
        <taxon>Rhodobacterales</taxon>
        <taxon>Roseobacteraceae</taxon>
        <taxon>Actibacterium</taxon>
    </lineage>
</organism>
<protein>
    <submittedName>
        <fullName evidence="3">Histone deacetylase family protein</fullName>
    </submittedName>
</protein>
<dbReference type="PANTHER" id="PTHR10625">
    <property type="entry name" value="HISTONE DEACETYLASE HDAC1-RELATED"/>
    <property type="match status" value="1"/>
</dbReference>
<reference evidence="3 4" key="1">
    <citation type="submission" date="2013-04" db="EMBL/GenBank/DDBJ databases">
        <title>Shimia sp. 22II-S11-Z10 Genome Sequencing.</title>
        <authorList>
            <person name="Lai Q."/>
            <person name="Li G."/>
            <person name="Shao Z."/>
        </authorList>
    </citation>
    <scope>NUCLEOTIDE SEQUENCE [LARGE SCALE GENOMIC DNA]</scope>
    <source>
        <strain evidence="4">22II-S11-Z10</strain>
    </source>
</reference>